<sequence>MKLSYTWNFTVEKVELPSEKHENVDDEGIEKTSPVIVTTISPENDEKVYYAELLERADNPEISLTMPEASYNMYSLCPGMGLEGEALEPPDAQEDRDESEARNREPDNVEVILVVISLMQLRCVLFEAVLLLIDPIKKKPRFGSEVGKKPRKFEMRKSFWY</sequence>
<dbReference type="Proteomes" id="UP000271098">
    <property type="component" value="Unassembled WGS sequence"/>
</dbReference>
<name>A0A183ESA3_9BILA</name>
<keyword evidence="2" id="KW-0812">Transmembrane</keyword>
<dbReference type="WBParaSite" id="GPUH_0002387401-mRNA-1">
    <property type="protein sequence ID" value="GPUH_0002387401-mRNA-1"/>
    <property type="gene ID" value="GPUH_0002387401"/>
</dbReference>
<evidence type="ECO:0000313" key="5">
    <source>
        <dbReference type="WBParaSite" id="GPUH_0002387401-mRNA-1"/>
    </source>
</evidence>
<keyword evidence="4" id="KW-1185">Reference proteome</keyword>
<reference evidence="5" key="1">
    <citation type="submission" date="2016-06" db="UniProtKB">
        <authorList>
            <consortium name="WormBaseParasite"/>
        </authorList>
    </citation>
    <scope>IDENTIFICATION</scope>
</reference>
<protein>
    <submittedName>
        <fullName evidence="5">Fibronectin type-III domain-containing protein</fullName>
    </submittedName>
</protein>
<evidence type="ECO:0000256" key="2">
    <source>
        <dbReference type="SAM" id="Phobius"/>
    </source>
</evidence>
<reference evidence="3 4" key="2">
    <citation type="submission" date="2018-11" db="EMBL/GenBank/DDBJ databases">
        <authorList>
            <consortium name="Pathogen Informatics"/>
        </authorList>
    </citation>
    <scope>NUCLEOTIDE SEQUENCE [LARGE SCALE GENOMIC DNA]</scope>
</reference>
<evidence type="ECO:0000313" key="3">
    <source>
        <dbReference type="EMBL" id="VDN42034.1"/>
    </source>
</evidence>
<evidence type="ECO:0000256" key="1">
    <source>
        <dbReference type="SAM" id="MobiDB-lite"/>
    </source>
</evidence>
<feature type="region of interest" description="Disordered" evidence="1">
    <location>
        <begin position="82"/>
        <end position="104"/>
    </location>
</feature>
<accession>A0A183ESA3</accession>
<keyword evidence="2" id="KW-0472">Membrane</keyword>
<feature type="transmembrane region" description="Helical" evidence="2">
    <location>
        <begin position="111"/>
        <end position="133"/>
    </location>
</feature>
<gene>
    <name evidence="3" type="ORF">GPUH_LOCUS23842</name>
</gene>
<proteinExistence type="predicted"/>
<evidence type="ECO:0000313" key="4">
    <source>
        <dbReference type="Proteomes" id="UP000271098"/>
    </source>
</evidence>
<keyword evidence="2" id="KW-1133">Transmembrane helix</keyword>
<dbReference type="EMBL" id="UYRT01099150">
    <property type="protein sequence ID" value="VDN42034.1"/>
    <property type="molecule type" value="Genomic_DNA"/>
</dbReference>
<feature type="compositionally biased region" description="Acidic residues" evidence="1">
    <location>
        <begin position="85"/>
        <end position="98"/>
    </location>
</feature>
<organism evidence="5">
    <name type="scientific">Gongylonema pulchrum</name>
    <dbReference type="NCBI Taxonomy" id="637853"/>
    <lineage>
        <taxon>Eukaryota</taxon>
        <taxon>Metazoa</taxon>
        <taxon>Ecdysozoa</taxon>
        <taxon>Nematoda</taxon>
        <taxon>Chromadorea</taxon>
        <taxon>Rhabditida</taxon>
        <taxon>Spirurina</taxon>
        <taxon>Spiruromorpha</taxon>
        <taxon>Spiruroidea</taxon>
        <taxon>Gongylonematidae</taxon>
        <taxon>Gongylonema</taxon>
    </lineage>
</organism>
<dbReference type="AlphaFoldDB" id="A0A183ESA3"/>